<evidence type="ECO:0000313" key="3">
    <source>
        <dbReference type="EMBL" id="QOR93928.1"/>
    </source>
</evidence>
<evidence type="ECO:0000256" key="1">
    <source>
        <dbReference type="ARBA" id="ARBA00023002"/>
    </source>
</evidence>
<dbReference type="PANTHER" id="PTHR13847:SF287">
    <property type="entry name" value="FAD-DEPENDENT OXIDOREDUCTASE DOMAIN-CONTAINING PROTEIN 1"/>
    <property type="match status" value="1"/>
</dbReference>
<dbReference type="RefSeq" id="WP_193435734.1">
    <property type="nucleotide sequence ID" value="NZ_CP063144.1"/>
</dbReference>
<dbReference type="EMBL" id="CP063144">
    <property type="protein sequence ID" value="QOR93928.1"/>
    <property type="molecule type" value="Genomic_DNA"/>
</dbReference>
<evidence type="ECO:0000313" key="4">
    <source>
        <dbReference type="Proteomes" id="UP000593766"/>
    </source>
</evidence>
<dbReference type="Gene3D" id="3.30.9.10">
    <property type="entry name" value="D-Amino Acid Oxidase, subunit A, domain 2"/>
    <property type="match status" value="1"/>
</dbReference>
<dbReference type="InterPro" id="IPR036188">
    <property type="entry name" value="FAD/NAD-bd_sf"/>
</dbReference>
<protein>
    <submittedName>
        <fullName evidence="3">FAD-binding oxidoreductase</fullName>
    </submittedName>
</protein>
<organism evidence="3 4">
    <name type="scientific">Thermosphaera chiliense</name>
    <dbReference type="NCBI Taxonomy" id="3402707"/>
    <lineage>
        <taxon>Archaea</taxon>
        <taxon>Thermoproteota</taxon>
        <taxon>Thermoprotei</taxon>
        <taxon>Desulfurococcales</taxon>
        <taxon>Desulfurococcaceae</taxon>
        <taxon>Thermosphaera</taxon>
    </lineage>
</organism>
<accession>A0A7M1UNT5</accession>
<dbReference type="GO" id="GO:0016491">
    <property type="term" value="F:oxidoreductase activity"/>
    <property type="evidence" value="ECO:0007669"/>
    <property type="project" value="UniProtKB-KW"/>
</dbReference>
<dbReference type="AlphaFoldDB" id="A0A7M1UNT5"/>
<keyword evidence="4" id="KW-1185">Reference proteome</keyword>
<name>A0A7M1UNT5_9CREN</name>
<dbReference type="PANTHER" id="PTHR13847">
    <property type="entry name" value="SARCOSINE DEHYDROGENASE-RELATED"/>
    <property type="match status" value="1"/>
</dbReference>
<dbReference type="Proteomes" id="UP000593766">
    <property type="component" value="Chromosome"/>
</dbReference>
<dbReference type="GO" id="GO:0005737">
    <property type="term" value="C:cytoplasm"/>
    <property type="evidence" value="ECO:0007669"/>
    <property type="project" value="TreeGrafter"/>
</dbReference>
<gene>
    <name evidence="3" type="ORF">IMZ38_04565</name>
</gene>
<keyword evidence="1" id="KW-0560">Oxidoreductase</keyword>
<dbReference type="GeneID" id="59454665"/>
<proteinExistence type="predicted"/>
<dbReference type="Gene3D" id="3.50.50.60">
    <property type="entry name" value="FAD/NAD(P)-binding domain"/>
    <property type="match status" value="1"/>
</dbReference>
<reference evidence="3 4" key="1">
    <citation type="submission" date="2020-10" db="EMBL/GenBank/DDBJ databases">
        <title>Complete genome sequence of Thermosphaera aggregans strain 3507.</title>
        <authorList>
            <person name="Zayulina K.S."/>
            <person name="Elcheninov A.G."/>
            <person name="Toshchakov S.V."/>
            <person name="Kublanov I.V."/>
            <person name="Kochetkova T.V."/>
        </authorList>
    </citation>
    <scope>NUCLEOTIDE SEQUENCE [LARGE SCALE GENOMIC DNA]</scope>
    <source>
        <strain evidence="3 4">3507</strain>
    </source>
</reference>
<sequence>MKAEVVVVGAGVTGVLTSAALFEKGIHNIVVVEKNYPGSGGSFRCATGIRASFTSREHIEVMKRAIELWPVISAKYGIKYSRDGYLWILTRERDVEFFKKVVEFQNSRGVPTRMIGPSQVQELVPTMRTDKIIAAVHDPMAGKASCFEAVLNPLAVLRKQGITILSNTQANKLIVENNVIKGVLTSKGIIHADQVLVAAGGESRDLLKTIGIDLPIRNLPKHVMVSETFKPLIKPLIIDWSTSSYILQLLHGNFYIGADIPEEYDVEASNRLEFLRKAARVWSTYFPWLREVYILRYWTGYYDMTPDHHPIIGPIKEVEGLYVAAGFSGHGFMMAPAVAEALAEYMTGGKPVVREFENLNYERFTKGEVIKEIAVFG</sequence>
<feature type="domain" description="FAD dependent oxidoreductase" evidence="2">
    <location>
        <begin position="5"/>
        <end position="344"/>
    </location>
</feature>
<dbReference type="Pfam" id="PF01266">
    <property type="entry name" value="DAO"/>
    <property type="match status" value="1"/>
</dbReference>
<dbReference type="InterPro" id="IPR006076">
    <property type="entry name" value="FAD-dep_OxRdtase"/>
</dbReference>
<dbReference type="SUPFAM" id="SSF51905">
    <property type="entry name" value="FAD/NAD(P)-binding domain"/>
    <property type="match status" value="1"/>
</dbReference>
<dbReference type="KEGG" id="tcs:IMZ38_04565"/>
<evidence type="ECO:0000259" key="2">
    <source>
        <dbReference type="Pfam" id="PF01266"/>
    </source>
</evidence>
<dbReference type="OrthoDB" id="168391at2157"/>
<dbReference type="SUPFAM" id="SSF54373">
    <property type="entry name" value="FAD-linked reductases, C-terminal domain"/>
    <property type="match status" value="1"/>
</dbReference>